<dbReference type="RefSeq" id="WP_245095196.1">
    <property type="nucleotide sequence ID" value="NZ_CP095053.1"/>
</dbReference>
<feature type="region of interest" description="Disordered" evidence="1">
    <location>
        <begin position="227"/>
        <end position="260"/>
    </location>
</feature>
<dbReference type="EMBL" id="CP095053">
    <property type="protein sequence ID" value="UOR06263.1"/>
    <property type="molecule type" value="Genomic_DNA"/>
</dbReference>
<organism evidence="2 3">
    <name type="scientific">Hymenobacter aerilatus</name>
    <dbReference type="NCBI Taxonomy" id="2932251"/>
    <lineage>
        <taxon>Bacteria</taxon>
        <taxon>Pseudomonadati</taxon>
        <taxon>Bacteroidota</taxon>
        <taxon>Cytophagia</taxon>
        <taxon>Cytophagales</taxon>
        <taxon>Hymenobacteraceae</taxon>
        <taxon>Hymenobacter</taxon>
    </lineage>
</organism>
<dbReference type="AlphaFoldDB" id="A0A8T9SZX0"/>
<dbReference type="Proteomes" id="UP000829925">
    <property type="component" value="Chromosome"/>
</dbReference>
<accession>A0A8T9SZX0</accession>
<feature type="region of interest" description="Disordered" evidence="1">
    <location>
        <begin position="332"/>
        <end position="354"/>
    </location>
</feature>
<evidence type="ECO:0000313" key="3">
    <source>
        <dbReference type="Proteomes" id="UP000829925"/>
    </source>
</evidence>
<evidence type="ECO:0000313" key="2">
    <source>
        <dbReference type="EMBL" id="UOR06263.1"/>
    </source>
</evidence>
<keyword evidence="3" id="KW-1185">Reference proteome</keyword>
<sequence length="354" mass="38195">MSHRPNRFLHAESAGSPLTPITRPVMKLTPAELPLTLSADVLRLPYPPATRLVLAEIVSLHACNAGLCDASDPHFAARLSVNKDTVSVAIKLLEADGLISKVVVPVQGGKYRTLTPNPAAITAKAATNPYPDVEVNTRRNFRRVQDGNSGLHTPEIPVPHAGNSGFHKPEFPISQTGISGGNTSTTNIPIEHSIKPSSATHEAAVESEEVGQVAAEEIQVDPIRPAAQAPHTGGAAEPAPSKPAKKSRLPKAPRTSRPEVPFLESEYADYDTFAAAFVGTDYALANLRYYHEKISAWRQKGEVPRRKDWLATAKQFFLHDISSNSLVLDPSTQRAPAHAGARATRPGYVSRYDQ</sequence>
<name>A0A8T9SZX0_9BACT</name>
<proteinExistence type="predicted"/>
<gene>
    <name evidence="2" type="ORF">MUN82_04005</name>
</gene>
<protein>
    <submittedName>
        <fullName evidence="2">Helix-turn-helix domain-containing protein</fullName>
    </submittedName>
</protein>
<dbReference type="KEGG" id="haei:MUN82_04005"/>
<evidence type="ECO:0000256" key="1">
    <source>
        <dbReference type="SAM" id="MobiDB-lite"/>
    </source>
</evidence>
<reference evidence="2 3" key="1">
    <citation type="submission" date="2022-04" db="EMBL/GenBank/DDBJ databases">
        <title>Hymenobacter sp. isolated from the air.</title>
        <authorList>
            <person name="Won M."/>
            <person name="Lee C.-M."/>
            <person name="Woen H.-Y."/>
            <person name="Kwon S.-W."/>
        </authorList>
    </citation>
    <scope>NUCLEOTIDE SEQUENCE [LARGE SCALE GENOMIC DNA]</scope>
    <source>
        <strain evidence="3">5413 J-13</strain>
    </source>
</reference>